<dbReference type="EMBL" id="JBHSGG010000033">
    <property type="protein sequence ID" value="MFC4728857.1"/>
    <property type="molecule type" value="Genomic_DNA"/>
</dbReference>
<protein>
    <submittedName>
        <fullName evidence="1">DUF72 domain-containing protein</fullName>
    </submittedName>
</protein>
<dbReference type="InterPro" id="IPR036520">
    <property type="entry name" value="UPF0759_sf"/>
</dbReference>
<organism evidence="1 2">
    <name type="scientific">Coralloluteibacterium thermophilum</name>
    <dbReference type="NCBI Taxonomy" id="2707049"/>
    <lineage>
        <taxon>Bacteria</taxon>
        <taxon>Pseudomonadati</taxon>
        <taxon>Pseudomonadota</taxon>
        <taxon>Gammaproteobacteria</taxon>
        <taxon>Lysobacterales</taxon>
        <taxon>Lysobacteraceae</taxon>
        <taxon>Coralloluteibacterium</taxon>
    </lineage>
</organism>
<gene>
    <name evidence="1" type="ORF">ACFO3Q_11825</name>
</gene>
<sequence length="292" mass="32710">MGIRIGISGWRYAPWRGVFYPEGLPQREELAYAARCFGSVEINGSFYSLQTPKSWAAWHDATPENFVFAVKAPRFVTHMRRLRDAEKAVANFFASGVLRLRGKLGPVLWQLPPSLKFDRGLLADFLALLPRDTGEARALAQRRDTAIMRGRTALAIDAVRPLRHAFEVRHASFLDEAFLDLLRDHGAALVVADAAAEWPYAEDVTADFMYLRLHGATELYASGYDAAALADWARRIRAWADGGQVEDARTVRPGAPSPVPRDVYCYFDNDSKVRAPFDARALMDLLRAQARD</sequence>
<reference evidence="2" key="1">
    <citation type="journal article" date="2019" name="Int. J. Syst. Evol. Microbiol.">
        <title>The Global Catalogue of Microorganisms (GCM) 10K type strain sequencing project: providing services to taxonomists for standard genome sequencing and annotation.</title>
        <authorList>
            <consortium name="The Broad Institute Genomics Platform"/>
            <consortium name="The Broad Institute Genome Sequencing Center for Infectious Disease"/>
            <person name="Wu L."/>
            <person name="Ma J."/>
        </authorList>
    </citation>
    <scope>NUCLEOTIDE SEQUENCE [LARGE SCALE GENOMIC DNA]</scope>
    <source>
        <strain evidence="2">CGMCC 1.13574</strain>
    </source>
</reference>
<evidence type="ECO:0000313" key="1">
    <source>
        <dbReference type="EMBL" id="MFC4728857.1"/>
    </source>
</evidence>
<proteinExistence type="predicted"/>
<evidence type="ECO:0000313" key="2">
    <source>
        <dbReference type="Proteomes" id="UP001595892"/>
    </source>
</evidence>
<keyword evidence="2" id="KW-1185">Reference proteome</keyword>
<dbReference type="PANTHER" id="PTHR30348:SF4">
    <property type="entry name" value="DUF72 DOMAIN-CONTAINING PROTEIN"/>
    <property type="match status" value="1"/>
</dbReference>
<dbReference type="Gene3D" id="3.20.20.410">
    <property type="entry name" value="Protein of unknown function UPF0759"/>
    <property type="match status" value="1"/>
</dbReference>
<accession>A0ABV9NKL4</accession>
<dbReference type="Proteomes" id="UP001595892">
    <property type="component" value="Unassembled WGS sequence"/>
</dbReference>
<comment type="caution">
    <text evidence="1">The sequence shown here is derived from an EMBL/GenBank/DDBJ whole genome shotgun (WGS) entry which is preliminary data.</text>
</comment>
<dbReference type="InterPro" id="IPR002763">
    <property type="entry name" value="DUF72"/>
</dbReference>
<dbReference type="SUPFAM" id="SSF117396">
    <property type="entry name" value="TM1631-like"/>
    <property type="match status" value="1"/>
</dbReference>
<name>A0ABV9NKL4_9GAMM</name>
<dbReference type="PANTHER" id="PTHR30348">
    <property type="entry name" value="UNCHARACTERIZED PROTEIN YECE"/>
    <property type="match status" value="1"/>
</dbReference>
<dbReference type="Pfam" id="PF01904">
    <property type="entry name" value="DUF72"/>
    <property type="match status" value="1"/>
</dbReference>
<dbReference type="RefSeq" id="WP_377004929.1">
    <property type="nucleotide sequence ID" value="NZ_JBHSGG010000033.1"/>
</dbReference>